<proteinExistence type="predicted"/>
<dbReference type="Gene3D" id="3.40.50.1100">
    <property type="match status" value="2"/>
</dbReference>
<dbReference type="PANTHER" id="PTHR10314">
    <property type="entry name" value="CYSTATHIONINE BETA-SYNTHASE"/>
    <property type="match status" value="1"/>
</dbReference>
<evidence type="ECO:0000259" key="1">
    <source>
        <dbReference type="Pfam" id="PF00291"/>
    </source>
</evidence>
<dbReference type="InterPro" id="IPR036052">
    <property type="entry name" value="TrpB-like_PALP_sf"/>
</dbReference>
<dbReference type="CDD" id="cd01561">
    <property type="entry name" value="CBS_like"/>
    <property type="match status" value="1"/>
</dbReference>
<dbReference type="InterPro" id="IPR050214">
    <property type="entry name" value="Cys_Synth/Cystath_Beta-Synth"/>
</dbReference>
<dbReference type="Pfam" id="PF00291">
    <property type="entry name" value="PALP"/>
    <property type="match status" value="1"/>
</dbReference>
<sequence length="318" mass="33795">MSLNPSPISPSVLDIIGNTPVIQLTSVVPENSADVFVKLECFNPTGSYKDRMAKSMIEQAEHRGDLKPGMTVVEATGGSTGASLAFICALKCYPFLALAADSIAPEKLRTMSAFGAKLEITHSPSGKTTPDLMASMKRKAAELGSRDEYLYTDQFSNRDALIGYAQIGHELVKQLPTGFDVFCGAFGTAGMTMGASSVIKARDPKTRVILLEPESAALLAKGQSGPHNVDGTAPGFISTHVDRELYDEVRTVDELDARAMCRRLAKEEGLLVGTSSGLNIAAAIELAKELGPGKRVVTVACDTGLKYLNGSLFSEDSE</sequence>
<dbReference type="EMBL" id="CABFNO020001372">
    <property type="protein sequence ID" value="CAG9983798.1"/>
    <property type="molecule type" value="Genomic_DNA"/>
</dbReference>
<dbReference type="OrthoDB" id="10259545at2759"/>
<feature type="domain" description="Tryptophan synthase beta chain-like PALP" evidence="1">
    <location>
        <begin position="13"/>
        <end position="302"/>
    </location>
</feature>
<organism evidence="2 3">
    <name type="scientific">Clonostachys byssicola</name>
    <dbReference type="NCBI Taxonomy" id="160290"/>
    <lineage>
        <taxon>Eukaryota</taxon>
        <taxon>Fungi</taxon>
        <taxon>Dikarya</taxon>
        <taxon>Ascomycota</taxon>
        <taxon>Pezizomycotina</taxon>
        <taxon>Sordariomycetes</taxon>
        <taxon>Hypocreomycetidae</taxon>
        <taxon>Hypocreales</taxon>
        <taxon>Bionectriaceae</taxon>
        <taxon>Clonostachys</taxon>
    </lineage>
</organism>
<evidence type="ECO:0000313" key="2">
    <source>
        <dbReference type="EMBL" id="CAG9983798.1"/>
    </source>
</evidence>
<evidence type="ECO:0000313" key="3">
    <source>
        <dbReference type="Proteomes" id="UP000754883"/>
    </source>
</evidence>
<reference evidence="2 3" key="2">
    <citation type="submission" date="2021-10" db="EMBL/GenBank/DDBJ databases">
        <authorList>
            <person name="Piombo E."/>
        </authorList>
    </citation>
    <scope>NUCLEOTIDE SEQUENCE [LARGE SCALE GENOMIC DNA]</scope>
</reference>
<keyword evidence="3" id="KW-1185">Reference proteome</keyword>
<gene>
    <name evidence="2" type="ORF">CBYS24578_00015459</name>
</gene>
<protein>
    <recommendedName>
        <fullName evidence="1">Tryptophan synthase beta chain-like PALP domain-containing protein</fullName>
    </recommendedName>
</protein>
<dbReference type="AlphaFoldDB" id="A0A9N9U820"/>
<dbReference type="SUPFAM" id="SSF53686">
    <property type="entry name" value="Tryptophan synthase beta subunit-like PLP-dependent enzymes"/>
    <property type="match status" value="1"/>
</dbReference>
<name>A0A9N9U820_9HYPO</name>
<reference evidence="3" key="1">
    <citation type="submission" date="2019-06" db="EMBL/GenBank/DDBJ databases">
        <authorList>
            <person name="Broberg M."/>
        </authorList>
    </citation>
    <scope>NUCLEOTIDE SEQUENCE [LARGE SCALE GENOMIC DNA]</scope>
</reference>
<dbReference type="InterPro" id="IPR001926">
    <property type="entry name" value="TrpB-like_PALP"/>
</dbReference>
<comment type="caution">
    <text evidence="2">The sequence shown here is derived from an EMBL/GenBank/DDBJ whole genome shotgun (WGS) entry which is preliminary data.</text>
</comment>
<dbReference type="Proteomes" id="UP000754883">
    <property type="component" value="Unassembled WGS sequence"/>
</dbReference>
<accession>A0A9N9U820</accession>